<feature type="domain" description="FAD-binding FR-type" evidence="10">
    <location>
        <begin position="1"/>
        <end position="101"/>
    </location>
</feature>
<dbReference type="PROSITE" id="PS51384">
    <property type="entry name" value="FAD_FR"/>
    <property type="match status" value="1"/>
</dbReference>
<evidence type="ECO:0000313" key="12">
    <source>
        <dbReference type="Proteomes" id="UP000193862"/>
    </source>
</evidence>
<evidence type="ECO:0000313" key="11">
    <source>
        <dbReference type="EMBL" id="SLN59473.1"/>
    </source>
</evidence>
<dbReference type="GO" id="GO:0051213">
    <property type="term" value="F:dioxygenase activity"/>
    <property type="evidence" value="ECO:0007669"/>
    <property type="project" value="UniProtKB-KW"/>
</dbReference>
<accession>A0A1Y5TDJ0</accession>
<keyword evidence="11" id="KW-0223">Dioxygenase</keyword>
<dbReference type="InterPro" id="IPR008333">
    <property type="entry name" value="Cbr1-like_FAD-bd_dom"/>
</dbReference>
<dbReference type="RefSeq" id="WP_085837370.1">
    <property type="nucleotide sequence ID" value="NZ_FWFS01000010.1"/>
</dbReference>
<keyword evidence="4" id="KW-0479">Metal-binding</keyword>
<dbReference type="Proteomes" id="UP000193862">
    <property type="component" value="Unassembled WGS sequence"/>
</dbReference>
<dbReference type="SUPFAM" id="SSF52343">
    <property type="entry name" value="Ferredoxin reductase-like, C-terminal NADP-linked domain"/>
    <property type="match status" value="1"/>
</dbReference>
<dbReference type="GO" id="GO:0046872">
    <property type="term" value="F:metal ion binding"/>
    <property type="evidence" value="ECO:0007669"/>
    <property type="project" value="UniProtKB-KW"/>
</dbReference>
<dbReference type="InterPro" id="IPR001709">
    <property type="entry name" value="Flavoprot_Pyr_Nucl_cyt_Rdtase"/>
</dbReference>
<dbReference type="PANTHER" id="PTHR47354:SF8">
    <property type="entry name" value="1,2-PHENYLACETYL-COA EPOXIDASE, SUBUNIT E"/>
    <property type="match status" value="1"/>
</dbReference>
<dbReference type="PRINTS" id="PR00410">
    <property type="entry name" value="PHEHYDRXLASE"/>
</dbReference>
<reference evidence="11 12" key="1">
    <citation type="submission" date="2017-03" db="EMBL/GenBank/DDBJ databases">
        <authorList>
            <person name="Afonso C.L."/>
            <person name="Miller P.J."/>
            <person name="Scott M.A."/>
            <person name="Spackman E."/>
            <person name="Goraichik I."/>
            <person name="Dimitrov K.M."/>
            <person name="Suarez D.L."/>
            <person name="Swayne D.E."/>
        </authorList>
    </citation>
    <scope>NUCLEOTIDE SEQUENCE [LARGE SCALE GENOMIC DNA]</scope>
    <source>
        <strain evidence="11 12">CECT 8620</strain>
    </source>
</reference>
<protein>
    <submittedName>
        <fullName evidence="11">Ferredoxin--NAD(P)(+) reductase (Naphthalene dioxygenase ferredoxin-specific)</fullName>
        <ecNumber evidence="11">1.18.1.7</ecNumber>
    </submittedName>
</protein>
<dbReference type="PANTHER" id="PTHR47354">
    <property type="entry name" value="NADH OXIDOREDUCTASE HCR"/>
    <property type="match status" value="1"/>
</dbReference>
<dbReference type="GO" id="GO:0050660">
    <property type="term" value="F:flavin adenine dinucleotide binding"/>
    <property type="evidence" value="ECO:0007669"/>
    <property type="project" value="TreeGrafter"/>
</dbReference>
<dbReference type="InterPro" id="IPR001433">
    <property type="entry name" value="OxRdtase_FAD/NAD-bd"/>
</dbReference>
<evidence type="ECO:0000256" key="9">
    <source>
        <dbReference type="ARBA" id="ARBA00034078"/>
    </source>
</evidence>
<keyword evidence="6 11" id="KW-0560">Oxidoreductase</keyword>
<dbReference type="AlphaFoldDB" id="A0A1Y5TDJ0"/>
<comment type="cofactor">
    <cofactor evidence="1">
        <name>FAD</name>
        <dbReference type="ChEBI" id="CHEBI:57692"/>
    </cofactor>
</comment>
<evidence type="ECO:0000256" key="7">
    <source>
        <dbReference type="ARBA" id="ARBA00023004"/>
    </source>
</evidence>
<keyword evidence="2" id="KW-0285">Flavoprotein</keyword>
<keyword evidence="3" id="KW-0001">2Fe-2S</keyword>
<dbReference type="Pfam" id="PF00175">
    <property type="entry name" value="NAD_binding_1"/>
    <property type="match status" value="1"/>
</dbReference>
<keyword evidence="7" id="KW-0408">Iron</keyword>
<dbReference type="EC" id="1.18.1.7" evidence="11"/>
<evidence type="ECO:0000256" key="2">
    <source>
        <dbReference type="ARBA" id="ARBA00022630"/>
    </source>
</evidence>
<evidence type="ECO:0000256" key="6">
    <source>
        <dbReference type="ARBA" id="ARBA00023002"/>
    </source>
</evidence>
<evidence type="ECO:0000256" key="8">
    <source>
        <dbReference type="ARBA" id="ARBA00023014"/>
    </source>
</evidence>
<evidence type="ECO:0000256" key="3">
    <source>
        <dbReference type="ARBA" id="ARBA00022714"/>
    </source>
</evidence>
<dbReference type="InterPro" id="IPR017938">
    <property type="entry name" value="Riboflavin_synthase-like_b-brl"/>
</dbReference>
<dbReference type="PRINTS" id="PR00371">
    <property type="entry name" value="FPNCR"/>
</dbReference>
<dbReference type="Gene3D" id="3.40.50.80">
    <property type="entry name" value="Nucleotide-binding domain of ferredoxin-NADP reductase (FNR) module"/>
    <property type="match status" value="1"/>
</dbReference>
<evidence type="ECO:0000256" key="4">
    <source>
        <dbReference type="ARBA" id="ARBA00022723"/>
    </source>
</evidence>
<proteinExistence type="predicted"/>
<evidence type="ECO:0000256" key="5">
    <source>
        <dbReference type="ARBA" id="ARBA00022827"/>
    </source>
</evidence>
<dbReference type="EMBL" id="FWFS01000010">
    <property type="protein sequence ID" value="SLN59473.1"/>
    <property type="molecule type" value="Genomic_DNA"/>
</dbReference>
<dbReference type="Pfam" id="PF00970">
    <property type="entry name" value="FAD_binding_6"/>
    <property type="match status" value="1"/>
</dbReference>
<keyword evidence="8" id="KW-0411">Iron-sulfur</keyword>
<dbReference type="SUPFAM" id="SSF63380">
    <property type="entry name" value="Riboflavin synthase domain-like"/>
    <property type="match status" value="1"/>
</dbReference>
<evidence type="ECO:0000259" key="10">
    <source>
        <dbReference type="PROSITE" id="PS51384"/>
    </source>
</evidence>
<dbReference type="OrthoDB" id="9792185at2"/>
<dbReference type="InterPro" id="IPR050415">
    <property type="entry name" value="MRET"/>
</dbReference>
<sequence length="226" mass="24650">MTHRLTLKSIEPVTHDTHHLVFERPEGYAFTPGQATDLAVEVEGWRDQKRPFTFVTLPESDTLEFVIKSYPDHEGVTAQIAKLQAGDHVRIEDAWGAIKDEGAGVFIAGGAGITPFLAILRARLARDGTLDGCKLLFSNKTQADIIEREALVGMAGLECHFLVSNQADAGTGVEVGRIDRDYLEAHVGADAAHVYICGPDAMVDEISLILQDIGLPQKRIVTEDFS</sequence>
<comment type="cofactor">
    <cofactor evidence="9">
        <name>[2Fe-2S] cluster</name>
        <dbReference type="ChEBI" id="CHEBI:190135"/>
    </cofactor>
</comment>
<keyword evidence="12" id="KW-1185">Reference proteome</keyword>
<dbReference type="InterPro" id="IPR039261">
    <property type="entry name" value="FNR_nucleotide-bd"/>
</dbReference>
<name>A0A1Y5TDJ0_9RHOB</name>
<keyword evidence="5" id="KW-0274">FAD</keyword>
<organism evidence="11 12">
    <name type="scientific">Aquimixticola soesokkakensis</name>
    <dbReference type="NCBI Taxonomy" id="1519096"/>
    <lineage>
        <taxon>Bacteria</taxon>
        <taxon>Pseudomonadati</taxon>
        <taxon>Pseudomonadota</taxon>
        <taxon>Alphaproteobacteria</taxon>
        <taxon>Rhodobacterales</taxon>
        <taxon>Paracoccaceae</taxon>
        <taxon>Aquimixticola</taxon>
    </lineage>
</organism>
<gene>
    <name evidence="11" type="primary">ndoR</name>
    <name evidence="11" type="ORF">AQS8620_02653</name>
</gene>
<evidence type="ECO:0000256" key="1">
    <source>
        <dbReference type="ARBA" id="ARBA00001974"/>
    </source>
</evidence>
<dbReference type="InterPro" id="IPR017927">
    <property type="entry name" value="FAD-bd_FR_type"/>
</dbReference>
<dbReference type="Gene3D" id="2.40.30.10">
    <property type="entry name" value="Translation factors"/>
    <property type="match status" value="1"/>
</dbReference>
<dbReference type="GO" id="GO:0051537">
    <property type="term" value="F:2 iron, 2 sulfur cluster binding"/>
    <property type="evidence" value="ECO:0007669"/>
    <property type="project" value="UniProtKB-KW"/>
</dbReference>